<proteinExistence type="predicted"/>
<evidence type="ECO:0000313" key="1">
    <source>
        <dbReference type="Ensembl" id="ENSMSIP00000001370.1"/>
    </source>
</evidence>
<keyword evidence="2" id="KW-1185">Reference proteome</keyword>
<reference evidence="1" key="2">
    <citation type="submission" date="2025-09" db="UniProtKB">
        <authorList>
            <consortium name="Ensembl"/>
        </authorList>
    </citation>
    <scope>IDENTIFICATION</scope>
</reference>
<sequence>MLLSASLDSHCECRQKSSCHELGPGVPTGSPARLQASSLCGTYNTLSQSQVRQGCHPNKETPGLPGNLRCPRETQCQSQGKSLDYTGHGSELKVRDTLAGGGFISVFVSTHGHFTSENIEGDPRYIGN</sequence>
<organism evidence="1 2">
    <name type="scientific">Mus spicilegus</name>
    <name type="common">Mound-building mouse</name>
    <dbReference type="NCBI Taxonomy" id="10103"/>
    <lineage>
        <taxon>Eukaryota</taxon>
        <taxon>Metazoa</taxon>
        <taxon>Chordata</taxon>
        <taxon>Craniata</taxon>
        <taxon>Vertebrata</taxon>
        <taxon>Euteleostomi</taxon>
        <taxon>Mammalia</taxon>
        <taxon>Eutheria</taxon>
        <taxon>Euarchontoglires</taxon>
        <taxon>Glires</taxon>
        <taxon>Rodentia</taxon>
        <taxon>Myomorpha</taxon>
        <taxon>Muroidea</taxon>
        <taxon>Muridae</taxon>
        <taxon>Murinae</taxon>
        <taxon>Mus</taxon>
        <taxon>Mus</taxon>
    </lineage>
</organism>
<dbReference type="Ensembl" id="ENSMSIT00000001772.1">
    <property type="protein sequence ID" value="ENSMSIP00000001370.1"/>
    <property type="gene ID" value="ENSMSIG00000001359.1"/>
</dbReference>
<reference evidence="1" key="1">
    <citation type="submission" date="2025-08" db="UniProtKB">
        <authorList>
            <consortium name="Ensembl"/>
        </authorList>
    </citation>
    <scope>IDENTIFICATION</scope>
</reference>
<dbReference type="Proteomes" id="UP000694415">
    <property type="component" value="Unplaced"/>
</dbReference>
<evidence type="ECO:0000313" key="2">
    <source>
        <dbReference type="Proteomes" id="UP000694415"/>
    </source>
</evidence>
<accession>A0A8C6G7N4</accession>
<dbReference type="AlphaFoldDB" id="A0A8C6G7N4"/>
<name>A0A8C6G7N4_MUSSI</name>
<protein>
    <submittedName>
        <fullName evidence="1">Uncharacterized protein</fullName>
    </submittedName>
</protein>